<dbReference type="Proteomes" id="UP000659344">
    <property type="component" value="Unassembled WGS sequence"/>
</dbReference>
<protein>
    <submittedName>
        <fullName evidence="2">Monooxygenase</fullName>
    </submittedName>
</protein>
<dbReference type="InterPro" id="IPR011008">
    <property type="entry name" value="Dimeric_a/b-barrel"/>
</dbReference>
<dbReference type="InterPro" id="IPR050744">
    <property type="entry name" value="AI-2_Isomerase_LsrG"/>
</dbReference>
<dbReference type="EMBL" id="BMFT01000001">
    <property type="protein sequence ID" value="GGH20418.1"/>
    <property type="molecule type" value="Genomic_DNA"/>
</dbReference>
<keyword evidence="2" id="KW-0503">Monooxygenase</keyword>
<evidence type="ECO:0000259" key="1">
    <source>
        <dbReference type="PROSITE" id="PS51725"/>
    </source>
</evidence>
<reference evidence="3" key="1">
    <citation type="journal article" date="2019" name="Int. J. Syst. Evol. Microbiol.">
        <title>The Global Catalogue of Microorganisms (GCM) 10K type strain sequencing project: providing services to taxonomists for standard genome sequencing and annotation.</title>
        <authorList>
            <consortium name="The Broad Institute Genomics Platform"/>
            <consortium name="The Broad Institute Genome Sequencing Center for Infectious Disease"/>
            <person name="Wu L."/>
            <person name="Ma J."/>
        </authorList>
    </citation>
    <scope>NUCLEOTIDE SEQUENCE [LARGE SCALE GENOMIC DNA]</scope>
    <source>
        <strain evidence="3">CGMCC 1.12769</strain>
    </source>
</reference>
<dbReference type="PANTHER" id="PTHR33336">
    <property type="entry name" value="QUINOL MONOOXYGENASE YGIN-RELATED"/>
    <property type="match status" value="1"/>
</dbReference>
<evidence type="ECO:0000313" key="2">
    <source>
        <dbReference type="EMBL" id="GGH20418.1"/>
    </source>
</evidence>
<keyword evidence="3" id="KW-1185">Reference proteome</keyword>
<dbReference type="PROSITE" id="PS51725">
    <property type="entry name" value="ABM"/>
    <property type="match status" value="1"/>
</dbReference>
<evidence type="ECO:0000313" key="3">
    <source>
        <dbReference type="Proteomes" id="UP000659344"/>
    </source>
</evidence>
<accession>A0ABQ1YDF0</accession>
<feature type="domain" description="ABM" evidence="1">
    <location>
        <begin position="4"/>
        <end position="93"/>
    </location>
</feature>
<comment type="caution">
    <text evidence="2">The sequence shown here is derived from an EMBL/GenBank/DDBJ whole genome shotgun (WGS) entry which is preliminary data.</text>
</comment>
<name>A0ABQ1YDF0_9BACL</name>
<dbReference type="GO" id="GO:0004497">
    <property type="term" value="F:monooxygenase activity"/>
    <property type="evidence" value="ECO:0007669"/>
    <property type="project" value="UniProtKB-KW"/>
</dbReference>
<dbReference type="PANTHER" id="PTHR33336:SF3">
    <property type="entry name" value="ABM DOMAIN-CONTAINING PROTEIN"/>
    <property type="match status" value="1"/>
</dbReference>
<gene>
    <name evidence="2" type="primary">ycnE</name>
    <name evidence="2" type="ORF">GCM10008013_17780</name>
</gene>
<organism evidence="2 3">
    <name type="scientific">Paenibacillus segetis</name>
    <dbReference type="NCBI Taxonomy" id="1325360"/>
    <lineage>
        <taxon>Bacteria</taxon>
        <taxon>Bacillati</taxon>
        <taxon>Bacillota</taxon>
        <taxon>Bacilli</taxon>
        <taxon>Bacillales</taxon>
        <taxon>Paenibacillaceae</taxon>
        <taxon>Paenibacillus</taxon>
    </lineage>
</organism>
<dbReference type="Gene3D" id="3.30.70.100">
    <property type="match status" value="1"/>
</dbReference>
<dbReference type="Pfam" id="PF03992">
    <property type="entry name" value="ABM"/>
    <property type="match status" value="1"/>
</dbReference>
<dbReference type="InterPro" id="IPR007138">
    <property type="entry name" value="ABM_dom"/>
</dbReference>
<sequence length="100" mass="11277">MSMIIIHAYLKVNPEVEAEFLESVQELIESSRVEAGNVSYKLLKDTDQDNTYLMVEQWKDEEAVGAHNASSHFQAFVAKAPRYLTAPLHAQAFIAQPINK</sequence>
<proteinExistence type="predicted"/>
<keyword evidence="2" id="KW-0560">Oxidoreductase</keyword>
<dbReference type="SUPFAM" id="SSF54909">
    <property type="entry name" value="Dimeric alpha+beta barrel"/>
    <property type="match status" value="1"/>
</dbReference>